<evidence type="ECO:0000313" key="3">
    <source>
        <dbReference type="Proteomes" id="UP001497527"/>
    </source>
</evidence>
<dbReference type="EMBL" id="CAXJIO010000010">
    <property type="protein sequence ID" value="CAL2102041.1"/>
    <property type="molecule type" value="Genomic_DNA"/>
</dbReference>
<feature type="transmembrane region" description="Helical" evidence="1">
    <location>
        <begin position="21"/>
        <end position="40"/>
    </location>
</feature>
<protein>
    <submittedName>
        <fullName evidence="2">Uncharacterized protein</fullName>
    </submittedName>
</protein>
<sequence length="48" mass="5701">MQPHIFEKQYRNQTILTHKNTILLMITIILKLAIFAVQIATEIVQQFF</sequence>
<keyword evidence="1" id="KW-0812">Transmembrane</keyword>
<evidence type="ECO:0000256" key="1">
    <source>
        <dbReference type="SAM" id="Phobius"/>
    </source>
</evidence>
<evidence type="ECO:0000313" key="2">
    <source>
        <dbReference type="EMBL" id="CAL2102041.1"/>
    </source>
</evidence>
<reference evidence="2 3" key="1">
    <citation type="submission" date="2024-05" db="EMBL/GenBank/DDBJ databases">
        <authorList>
            <person name="Duchaud E."/>
        </authorList>
    </citation>
    <scope>NUCLEOTIDE SEQUENCE [LARGE SCALE GENOMIC DNA]</scope>
    <source>
        <strain evidence="2">Ena-SAMPLE-TAB-13-05-2024-13:56:06:370-140308</strain>
    </source>
</reference>
<name>A0ABM9P8Y9_9FLAO</name>
<organism evidence="2 3">
    <name type="scientific">Tenacibaculum polynesiense</name>
    <dbReference type="NCBI Taxonomy" id="3137857"/>
    <lineage>
        <taxon>Bacteria</taxon>
        <taxon>Pseudomonadati</taxon>
        <taxon>Bacteroidota</taxon>
        <taxon>Flavobacteriia</taxon>
        <taxon>Flavobacteriales</taxon>
        <taxon>Flavobacteriaceae</taxon>
        <taxon>Tenacibaculum</taxon>
    </lineage>
</organism>
<keyword evidence="1" id="KW-1133">Transmembrane helix</keyword>
<keyword evidence="3" id="KW-1185">Reference proteome</keyword>
<keyword evidence="1" id="KW-0472">Membrane</keyword>
<proteinExistence type="predicted"/>
<accession>A0ABM9P8Y9</accession>
<dbReference type="Proteomes" id="UP001497527">
    <property type="component" value="Unassembled WGS sequence"/>
</dbReference>
<comment type="caution">
    <text evidence="2">The sequence shown here is derived from an EMBL/GenBank/DDBJ whole genome shotgun (WGS) entry which is preliminary data.</text>
</comment>
<gene>
    <name evidence="2" type="ORF">T190423A01A_10604</name>
</gene>